<proteinExistence type="predicted"/>
<protein>
    <submittedName>
        <fullName evidence="1">Uncharacterized protein</fullName>
    </submittedName>
</protein>
<dbReference type="AlphaFoldDB" id="A0A5B9D5H8"/>
<dbReference type="KEGG" id="psyt:DSAG12_00181"/>
<organism evidence="1 2">
    <name type="scientific">Promethearchaeum syntrophicum</name>
    <dbReference type="NCBI Taxonomy" id="2594042"/>
    <lineage>
        <taxon>Archaea</taxon>
        <taxon>Promethearchaeati</taxon>
        <taxon>Promethearchaeota</taxon>
        <taxon>Promethearchaeia</taxon>
        <taxon>Promethearchaeales</taxon>
        <taxon>Promethearchaeaceae</taxon>
        <taxon>Promethearchaeum</taxon>
    </lineage>
</organism>
<keyword evidence="2" id="KW-1185">Reference proteome</keyword>
<reference evidence="1 2" key="2">
    <citation type="journal article" date="2024" name="Int. J. Syst. Evol. Microbiol.">
        <title>Promethearchaeum syntrophicum gen. nov., sp. nov., an anaerobic, obligately syntrophic archaeon, the first isolate of the lineage 'Asgard' archaea, and proposal of the new archaeal phylum Promethearchaeota phyl. nov. and kingdom Promethearchaeati regn. nov.</title>
        <authorList>
            <person name="Imachi H."/>
            <person name="Nobu M.K."/>
            <person name="Kato S."/>
            <person name="Takaki Y."/>
            <person name="Miyazaki M."/>
            <person name="Miyata M."/>
            <person name="Ogawara M."/>
            <person name="Saito Y."/>
            <person name="Sakai S."/>
            <person name="Tahara Y.O."/>
            <person name="Takano Y."/>
            <person name="Tasumi E."/>
            <person name="Uematsu K."/>
            <person name="Yoshimura T."/>
            <person name="Itoh T."/>
            <person name="Ohkuma M."/>
            <person name="Takai K."/>
        </authorList>
    </citation>
    <scope>NUCLEOTIDE SEQUENCE [LARGE SCALE GENOMIC DNA]</scope>
    <source>
        <strain evidence="1 2">MK-D1</strain>
    </source>
</reference>
<gene>
    <name evidence="1" type="ORF">DSAG12_00181</name>
</gene>
<accession>A0A5B9D5H8</accession>
<evidence type="ECO:0000313" key="1">
    <source>
        <dbReference type="EMBL" id="QEE14368.2"/>
    </source>
</evidence>
<name>A0A5B9D5H8_9ARCH</name>
<reference evidence="1 2" key="1">
    <citation type="journal article" date="2020" name="Nature">
        <title>Isolation of an archaeon at the prokaryote-eukaryote interface.</title>
        <authorList>
            <person name="Imachi H."/>
            <person name="Nobu M.K."/>
            <person name="Nakahara N."/>
            <person name="Morono Y."/>
            <person name="Ogawara M."/>
            <person name="Takaki Y."/>
            <person name="Takano Y."/>
            <person name="Uematsu K."/>
            <person name="Ikuta T."/>
            <person name="Ito M."/>
            <person name="Matsui Y."/>
            <person name="Miyazaki M."/>
            <person name="Murata K."/>
            <person name="Saito Y."/>
            <person name="Sakai S."/>
            <person name="Song C."/>
            <person name="Tasumi E."/>
            <person name="Yamanaka Y."/>
            <person name="Yamaguchi T."/>
            <person name="Kamagata Y."/>
            <person name="Tamaki H."/>
            <person name="Takai K."/>
        </authorList>
    </citation>
    <scope>NUCLEOTIDE SEQUENCE [LARGE SCALE GENOMIC DNA]</scope>
    <source>
        <strain evidence="1 2">MK-D1</strain>
    </source>
</reference>
<evidence type="ECO:0000313" key="2">
    <source>
        <dbReference type="Proteomes" id="UP000321408"/>
    </source>
</evidence>
<dbReference type="Proteomes" id="UP000321408">
    <property type="component" value="Chromosome"/>
</dbReference>
<dbReference type="EMBL" id="CP042905">
    <property type="protein sequence ID" value="QEE14368.2"/>
    <property type="molecule type" value="Genomic_DNA"/>
</dbReference>
<sequence>MLNHSKVKKDKNVEKKDLYIEIEEAILRKDGQTIRELSAVITSMWIENSKLALQLIK</sequence>